<keyword evidence="4 5" id="KW-0472">Membrane</keyword>
<sequence length="150" mass="16558">MTFYSETMLPDPVRHSEFYSGVALKRGLAWIVDFVVISALTAVVVLFTAFLGLFFLGALFLAVGFLYRWVTISRGAGTWGMRLFGIMLLDRWGRPLDVATALGHTLGYTISMAFVFPQLISVAFMILSPRGQGLTDMVLGTVAINRPSDR</sequence>
<proteinExistence type="predicted"/>
<evidence type="ECO:0000313" key="7">
    <source>
        <dbReference type="EMBL" id="QYZ70799.1"/>
    </source>
</evidence>
<protein>
    <submittedName>
        <fullName evidence="7">RDD family protein</fullName>
    </submittedName>
</protein>
<feature type="transmembrane region" description="Helical" evidence="5">
    <location>
        <begin position="34"/>
        <end position="67"/>
    </location>
</feature>
<dbReference type="EMBL" id="CP069370">
    <property type="protein sequence ID" value="QYZ70799.1"/>
    <property type="molecule type" value="Genomic_DNA"/>
</dbReference>
<dbReference type="Pfam" id="PF06271">
    <property type="entry name" value="RDD"/>
    <property type="match status" value="1"/>
</dbReference>
<evidence type="ECO:0000256" key="4">
    <source>
        <dbReference type="ARBA" id="ARBA00023136"/>
    </source>
</evidence>
<keyword evidence="3 5" id="KW-1133">Transmembrane helix</keyword>
<dbReference type="InterPro" id="IPR010432">
    <property type="entry name" value="RDD"/>
</dbReference>
<feature type="domain" description="RDD" evidence="6">
    <location>
        <begin position="23"/>
        <end position="139"/>
    </location>
</feature>
<name>A0A8G1EEM1_9RHOB</name>
<evidence type="ECO:0000256" key="3">
    <source>
        <dbReference type="ARBA" id="ARBA00022989"/>
    </source>
</evidence>
<evidence type="ECO:0000256" key="1">
    <source>
        <dbReference type="ARBA" id="ARBA00004141"/>
    </source>
</evidence>
<reference evidence="7" key="1">
    <citation type="submission" date="2021-02" db="EMBL/GenBank/DDBJ databases">
        <title>Rhodobacter shimadae sp. nov., an aerobic anoxygenic phototrophic bacterium isolated from a hot spring.</title>
        <authorList>
            <person name="Muramatsu S."/>
            <person name="Haruta S."/>
            <person name="Hirose S."/>
            <person name="Hanada S."/>
        </authorList>
    </citation>
    <scope>NUCLEOTIDE SEQUENCE</scope>
    <source>
        <strain evidence="7">N10</strain>
    </source>
</reference>
<gene>
    <name evidence="7" type="ORF">JO391_04595</name>
</gene>
<dbReference type="RefSeq" id="WP_220663016.1">
    <property type="nucleotide sequence ID" value="NZ_CP069370.1"/>
</dbReference>
<evidence type="ECO:0000256" key="2">
    <source>
        <dbReference type="ARBA" id="ARBA00022692"/>
    </source>
</evidence>
<evidence type="ECO:0000313" key="8">
    <source>
        <dbReference type="Proteomes" id="UP000826300"/>
    </source>
</evidence>
<dbReference type="AlphaFoldDB" id="A0A8G1EEM1"/>
<evidence type="ECO:0000259" key="6">
    <source>
        <dbReference type="Pfam" id="PF06271"/>
    </source>
</evidence>
<evidence type="ECO:0000256" key="5">
    <source>
        <dbReference type="SAM" id="Phobius"/>
    </source>
</evidence>
<dbReference type="GO" id="GO:0016020">
    <property type="term" value="C:membrane"/>
    <property type="evidence" value="ECO:0007669"/>
    <property type="project" value="UniProtKB-SubCell"/>
</dbReference>
<dbReference type="KEGG" id="nsm:JO391_04595"/>
<comment type="subcellular location">
    <subcellularLocation>
        <location evidence="1">Membrane</location>
        <topology evidence="1">Multi-pass membrane protein</topology>
    </subcellularLocation>
</comment>
<keyword evidence="2 5" id="KW-0812">Transmembrane</keyword>
<dbReference type="Proteomes" id="UP000826300">
    <property type="component" value="Chromosome"/>
</dbReference>
<keyword evidence="8" id="KW-1185">Reference proteome</keyword>
<organism evidence="7 8">
    <name type="scientific">Neotabrizicola shimadae</name>
    <dbReference type="NCBI Taxonomy" id="2807096"/>
    <lineage>
        <taxon>Bacteria</taxon>
        <taxon>Pseudomonadati</taxon>
        <taxon>Pseudomonadota</taxon>
        <taxon>Alphaproteobacteria</taxon>
        <taxon>Rhodobacterales</taxon>
        <taxon>Paracoccaceae</taxon>
        <taxon>Neotabrizicola</taxon>
    </lineage>
</organism>
<feature type="transmembrane region" description="Helical" evidence="5">
    <location>
        <begin position="106"/>
        <end position="127"/>
    </location>
</feature>
<accession>A0A8G1EEM1</accession>